<accession>K0S3I5</accession>
<evidence type="ECO:0000313" key="1">
    <source>
        <dbReference type="EMBL" id="EJK59419.1"/>
    </source>
</evidence>
<reference evidence="1 2" key="1">
    <citation type="journal article" date="2012" name="Genome Biol.">
        <title>Genome and low-iron response of an oceanic diatom adapted to chronic iron limitation.</title>
        <authorList>
            <person name="Lommer M."/>
            <person name="Specht M."/>
            <person name="Roy A.S."/>
            <person name="Kraemer L."/>
            <person name="Andreson R."/>
            <person name="Gutowska M.A."/>
            <person name="Wolf J."/>
            <person name="Bergner S.V."/>
            <person name="Schilhabel M.B."/>
            <person name="Klostermeier U.C."/>
            <person name="Beiko R.G."/>
            <person name="Rosenstiel P."/>
            <person name="Hippler M."/>
            <person name="Laroche J."/>
        </authorList>
    </citation>
    <scope>NUCLEOTIDE SEQUENCE [LARGE SCALE GENOMIC DNA]</scope>
    <source>
        <strain evidence="1 2">CCMP1005</strain>
    </source>
</reference>
<evidence type="ECO:0000313" key="2">
    <source>
        <dbReference type="Proteomes" id="UP000266841"/>
    </source>
</evidence>
<dbReference type="EMBL" id="AGNL01022936">
    <property type="protein sequence ID" value="EJK59419.1"/>
    <property type="molecule type" value="Genomic_DNA"/>
</dbReference>
<dbReference type="Proteomes" id="UP000266841">
    <property type="component" value="Unassembled WGS sequence"/>
</dbReference>
<protein>
    <submittedName>
        <fullName evidence="1">Uncharacterized protein</fullName>
    </submittedName>
</protein>
<sequence length="211" mass="22350">MMGGGVEDRRTIELNVNRPADHDGATPDARNRTATKLWTISSSTNYVAVSSISAVAVKSAVAQLISADILPATDSTAEIEINNSSDMQQVTRNDILSLKQIQQSETFLALASTDQGRGGRGQDSDDASLQNRPVADKLYRMIASRATDLPSKSLNSVAAISAISTEDIIAYRAAFPPGPSPLPGGDAVLIRDVGGRQKWQVTQEKPLATGS</sequence>
<dbReference type="AlphaFoldDB" id="K0S3I5"/>
<organism evidence="1 2">
    <name type="scientific">Thalassiosira oceanica</name>
    <name type="common">Marine diatom</name>
    <dbReference type="NCBI Taxonomy" id="159749"/>
    <lineage>
        <taxon>Eukaryota</taxon>
        <taxon>Sar</taxon>
        <taxon>Stramenopiles</taxon>
        <taxon>Ochrophyta</taxon>
        <taxon>Bacillariophyta</taxon>
        <taxon>Coscinodiscophyceae</taxon>
        <taxon>Thalassiosirophycidae</taxon>
        <taxon>Thalassiosirales</taxon>
        <taxon>Thalassiosiraceae</taxon>
        <taxon>Thalassiosira</taxon>
    </lineage>
</organism>
<comment type="caution">
    <text evidence="1">The sequence shown here is derived from an EMBL/GenBank/DDBJ whole genome shotgun (WGS) entry which is preliminary data.</text>
</comment>
<name>K0S3I5_THAOC</name>
<gene>
    <name evidence="1" type="ORF">THAOC_20364</name>
</gene>
<proteinExistence type="predicted"/>
<keyword evidence="2" id="KW-1185">Reference proteome</keyword>